<feature type="chain" id="PRO_5037908996" evidence="7">
    <location>
        <begin position="23"/>
        <end position="264"/>
    </location>
</feature>
<dbReference type="Proteomes" id="UP000610558">
    <property type="component" value="Unassembled WGS sequence"/>
</dbReference>
<evidence type="ECO:0000256" key="5">
    <source>
        <dbReference type="ARBA" id="ARBA00023049"/>
    </source>
</evidence>
<dbReference type="EMBL" id="JACXLD010000001">
    <property type="protein sequence ID" value="MBD2857984.1"/>
    <property type="molecule type" value="Genomic_DNA"/>
</dbReference>
<keyword evidence="3 6" id="KW-0378">Hydrolase</keyword>
<dbReference type="GO" id="GO:0046872">
    <property type="term" value="F:metal ion binding"/>
    <property type="evidence" value="ECO:0007669"/>
    <property type="project" value="UniProtKB-KW"/>
</dbReference>
<comment type="caution">
    <text evidence="9">The sequence shown here is derived from an EMBL/GenBank/DDBJ whole genome shotgun (WGS) entry which is preliminary data.</text>
</comment>
<dbReference type="Gene3D" id="3.30.2010.10">
    <property type="entry name" value="Metalloproteases ('zincins'), catalytic domain"/>
    <property type="match status" value="1"/>
</dbReference>
<keyword evidence="1 6" id="KW-0645">Protease</keyword>
<dbReference type="CDD" id="cd07331">
    <property type="entry name" value="M48C_Oma1_like"/>
    <property type="match status" value="1"/>
</dbReference>
<evidence type="ECO:0000256" key="3">
    <source>
        <dbReference type="ARBA" id="ARBA00022801"/>
    </source>
</evidence>
<feature type="signal peptide" evidence="7">
    <location>
        <begin position="1"/>
        <end position="22"/>
    </location>
</feature>
<comment type="similarity">
    <text evidence="6">Belongs to the peptidase M48 family.</text>
</comment>
<dbReference type="PANTHER" id="PTHR22726">
    <property type="entry name" value="METALLOENDOPEPTIDASE OMA1"/>
    <property type="match status" value="1"/>
</dbReference>
<name>A0A927BYN2_9GAMM</name>
<protein>
    <submittedName>
        <fullName evidence="9">M48 family metallopeptidase</fullName>
    </submittedName>
</protein>
<dbReference type="PANTHER" id="PTHR22726:SF24">
    <property type="entry name" value="M48 FAMILY METALLOPEPTIDASE"/>
    <property type="match status" value="1"/>
</dbReference>
<evidence type="ECO:0000256" key="7">
    <source>
        <dbReference type="SAM" id="SignalP"/>
    </source>
</evidence>
<dbReference type="InterPro" id="IPR001915">
    <property type="entry name" value="Peptidase_M48"/>
</dbReference>
<proteinExistence type="inferred from homology"/>
<keyword evidence="5 6" id="KW-0482">Metalloprotease</keyword>
<organism evidence="9 10">
    <name type="scientific">Spongiibacter pelagi</name>
    <dbReference type="NCBI Taxonomy" id="2760804"/>
    <lineage>
        <taxon>Bacteria</taxon>
        <taxon>Pseudomonadati</taxon>
        <taxon>Pseudomonadota</taxon>
        <taxon>Gammaproteobacteria</taxon>
        <taxon>Cellvibrionales</taxon>
        <taxon>Spongiibacteraceae</taxon>
        <taxon>Spongiibacter</taxon>
    </lineage>
</organism>
<evidence type="ECO:0000259" key="8">
    <source>
        <dbReference type="Pfam" id="PF01435"/>
    </source>
</evidence>
<evidence type="ECO:0000256" key="2">
    <source>
        <dbReference type="ARBA" id="ARBA00022723"/>
    </source>
</evidence>
<gene>
    <name evidence="9" type="ORF">IB286_03120</name>
</gene>
<keyword evidence="10" id="KW-1185">Reference proteome</keyword>
<accession>A0A927BYN2</accession>
<sequence length="264" mass="28495">MKFIKGFSLVLVVALLASCAQSPTGRRQILLFSNSEMSQMGGTAFDEMKQKMTINRDGKVNRYVTCVADSITARLSPEWQGSWEVVVFEEDSANAFALPGKKIGVHTGIFKMAKNQDQLATVLGHEVGHVLAQHSAERLSQQSVVGTGSQLIGVLLGEGAQKETVMGLLGLGAQYGLLLPYGRAQESEADVVGLKLMAQAGFNPKASVQLWENMSAGSQGQPPEFMSTHPSHSTRINDLNKAIPKYDPLYKQAQAQGLKPNCSM</sequence>
<keyword evidence="7" id="KW-0732">Signal</keyword>
<comment type="cofactor">
    <cofactor evidence="6">
        <name>Zn(2+)</name>
        <dbReference type="ChEBI" id="CHEBI:29105"/>
    </cofactor>
    <text evidence="6">Binds 1 zinc ion per subunit.</text>
</comment>
<evidence type="ECO:0000256" key="6">
    <source>
        <dbReference type="RuleBase" id="RU003983"/>
    </source>
</evidence>
<dbReference type="RefSeq" id="WP_190762312.1">
    <property type="nucleotide sequence ID" value="NZ_JACXLD010000001.1"/>
</dbReference>
<feature type="domain" description="Peptidase M48" evidence="8">
    <location>
        <begin position="58"/>
        <end position="241"/>
    </location>
</feature>
<dbReference type="InterPro" id="IPR051156">
    <property type="entry name" value="Mito/Outer_Membr_Metalloprot"/>
</dbReference>
<evidence type="ECO:0000313" key="9">
    <source>
        <dbReference type="EMBL" id="MBD2857984.1"/>
    </source>
</evidence>
<evidence type="ECO:0000313" key="10">
    <source>
        <dbReference type="Proteomes" id="UP000610558"/>
    </source>
</evidence>
<keyword evidence="2" id="KW-0479">Metal-binding</keyword>
<keyword evidence="4 6" id="KW-0862">Zinc</keyword>
<dbReference type="PROSITE" id="PS51257">
    <property type="entry name" value="PROKAR_LIPOPROTEIN"/>
    <property type="match status" value="1"/>
</dbReference>
<dbReference type="AlphaFoldDB" id="A0A927BYN2"/>
<dbReference type="GO" id="GO:0016020">
    <property type="term" value="C:membrane"/>
    <property type="evidence" value="ECO:0007669"/>
    <property type="project" value="TreeGrafter"/>
</dbReference>
<evidence type="ECO:0000256" key="4">
    <source>
        <dbReference type="ARBA" id="ARBA00022833"/>
    </source>
</evidence>
<reference evidence="9" key="1">
    <citation type="submission" date="2020-09" db="EMBL/GenBank/DDBJ databases">
        <authorList>
            <person name="Yoon J.-W."/>
        </authorList>
    </citation>
    <scope>NUCLEOTIDE SEQUENCE</scope>
    <source>
        <strain evidence="9">KMU-158</strain>
    </source>
</reference>
<dbReference type="GO" id="GO:0051603">
    <property type="term" value="P:proteolysis involved in protein catabolic process"/>
    <property type="evidence" value="ECO:0007669"/>
    <property type="project" value="TreeGrafter"/>
</dbReference>
<dbReference type="Pfam" id="PF01435">
    <property type="entry name" value="Peptidase_M48"/>
    <property type="match status" value="1"/>
</dbReference>
<dbReference type="GO" id="GO:0004222">
    <property type="term" value="F:metalloendopeptidase activity"/>
    <property type="evidence" value="ECO:0007669"/>
    <property type="project" value="InterPro"/>
</dbReference>
<evidence type="ECO:0000256" key="1">
    <source>
        <dbReference type="ARBA" id="ARBA00022670"/>
    </source>
</evidence>